<dbReference type="InterPro" id="IPR000456">
    <property type="entry name" value="Ribosomal_bL17"/>
</dbReference>
<accession>A0A0K9P9J3</accession>
<evidence type="ECO:0000256" key="4">
    <source>
        <dbReference type="ARBA" id="ARBA00072708"/>
    </source>
</evidence>
<dbReference type="OMA" id="FDHTFTI"/>
<dbReference type="EMBL" id="LFYR01001082">
    <property type="protein sequence ID" value="KMZ64937.1"/>
    <property type="molecule type" value="Genomic_DNA"/>
</dbReference>
<dbReference type="SUPFAM" id="SSF64263">
    <property type="entry name" value="Prokaryotic ribosomal protein L17"/>
    <property type="match status" value="1"/>
</dbReference>
<dbReference type="GO" id="GO:0003735">
    <property type="term" value="F:structural constituent of ribosome"/>
    <property type="evidence" value="ECO:0000318"/>
    <property type="project" value="GO_Central"/>
</dbReference>
<keyword evidence="2 7" id="KW-0689">Ribosomal protein</keyword>
<evidence type="ECO:0000313" key="8">
    <source>
        <dbReference type="EMBL" id="KMZ64937.1"/>
    </source>
</evidence>
<sequence>MCNSPEKEVIRYRLIYLLLLLLKHPQNEHSLVDFSESQTKGREESREGKMATLASTCSSSSSCWSMTSLRFALPTSIPPPTRPHCIRFRPLSSSPVPSKLSSSSRNTTSIQFGSFSGLAPLTPLLSLNSDFSSFEQAFTGVNNGSRFYAMRHGKRVAKLNKAPDQRKALIRGLTTQLLKHGRIKTTRARASAIRKFVDKMITLAKDGSLHKRRQALGFIYEKQIVHALFAEVPERYGERNGGYTRIIRTLPRRGDNAPMAYIELV</sequence>
<protein>
    <recommendedName>
        <fullName evidence="4">Large ribosomal subunit protein bL17c</fullName>
    </recommendedName>
    <alternativeName>
        <fullName evidence="5">50S ribosomal protein L17, chloroplastic</fullName>
    </alternativeName>
    <alternativeName>
        <fullName evidence="6">CL17</fullName>
    </alternativeName>
</protein>
<dbReference type="Proteomes" id="UP000036987">
    <property type="component" value="Unassembled WGS sequence"/>
</dbReference>
<dbReference type="GO" id="GO:0022625">
    <property type="term" value="C:cytosolic large ribosomal subunit"/>
    <property type="evidence" value="ECO:0000318"/>
    <property type="project" value="GO_Central"/>
</dbReference>
<dbReference type="InterPro" id="IPR036373">
    <property type="entry name" value="Ribosomal_bL17_sf"/>
</dbReference>
<dbReference type="OrthoDB" id="275000at2759"/>
<evidence type="ECO:0000256" key="3">
    <source>
        <dbReference type="ARBA" id="ARBA00023274"/>
    </source>
</evidence>
<evidence type="ECO:0000256" key="2">
    <source>
        <dbReference type="ARBA" id="ARBA00022980"/>
    </source>
</evidence>
<gene>
    <name evidence="8" type="ORF">ZOSMA_342G00110</name>
</gene>
<evidence type="ECO:0000313" key="9">
    <source>
        <dbReference type="Proteomes" id="UP000036987"/>
    </source>
</evidence>
<organism evidence="8 9">
    <name type="scientific">Zostera marina</name>
    <name type="common">Eelgrass</name>
    <dbReference type="NCBI Taxonomy" id="29655"/>
    <lineage>
        <taxon>Eukaryota</taxon>
        <taxon>Viridiplantae</taxon>
        <taxon>Streptophyta</taxon>
        <taxon>Embryophyta</taxon>
        <taxon>Tracheophyta</taxon>
        <taxon>Spermatophyta</taxon>
        <taxon>Magnoliopsida</taxon>
        <taxon>Liliopsida</taxon>
        <taxon>Zosteraceae</taxon>
        <taxon>Zostera</taxon>
    </lineage>
</organism>
<dbReference type="FunFam" id="3.90.1030.10:FF:000001">
    <property type="entry name" value="50S ribosomal protein L17"/>
    <property type="match status" value="1"/>
</dbReference>
<dbReference type="Pfam" id="PF01196">
    <property type="entry name" value="Ribosomal_L17"/>
    <property type="match status" value="1"/>
</dbReference>
<dbReference type="AlphaFoldDB" id="A0A0K9P9J3"/>
<name>A0A0K9P9J3_ZOSMR</name>
<keyword evidence="3 7" id="KW-0687">Ribonucleoprotein</keyword>
<dbReference type="STRING" id="29655.A0A0K9P9J3"/>
<dbReference type="GO" id="GO:0006412">
    <property type="term" value="P:translation"/>
    <property type="evidence" value="ECO:0007669"/>
    <property type="project" value="InterPro"/>
</dbReference>
<evidence type="ECO:0000256" key="6">
    <source>
        <dbReference type="ARBA" id="ARBA00082728"/>
    </source>
</evidence>
<comment type="caution">
    <text evidence="8">The sequence shown here is derived from an EMBL/GenBank/DDBJ whole genome shotgun (WGS) entry which is preliminary data.</text>
</comment>
<reference evidence="9" key="1">
    <citation type="journal article" date="2016" name="Nature">
        <title>The genome of the seagrass Zostera marina reveals angiosperm adaptation to the sea.</title>
        <authorList>
            <person name="Olsen J.L."/>
            <person name="Rouze P."/>
            <person name="Verhelst B."/>
            <person name="Lin Y.-C."/>
            <person name="Bayer T."/>
            <person name="Collen J."/>
            <person name="Dattolo E."/>
            <person name="De Paoli E."/>
            <person name="Dittami S."/>
            <person name="Maumus F."/>
            <person name="Michel G."/>
            <person name="Kersting A."/>
            <person name="Lauritano C."/>
            <person name="Lohaus R."/>
            <person name="Toepel M."/>
            <person name="Tonon T."/>
            <person name="Vanneste K."/>
            <person name="Amirebrahimi M."/>
            <person name="Brakel J."/>
            <person name="Bostroem C."/>
            <person name="Chovatia M."/>
            <person name="Grimwood J."/>
            <person name="Jenkins J.W."/>
            <person name="Jueterbock A."/>
            <person name="Mraz A."/>
            <person name="Stam W.T."/>
            <person name="Tice H."/>
            <person name="Bornberg-Bauer E."/>
            <person name="Green P.J."/>
            <person name="Pearson G.A."/>
            <person name="Procaccini G."/>
            <person name="Duarte C.M."/>
            <person name="Schmutz J."/>
            <person name="Reusch T.B.H."/>
            <person name="Van de Peer Y."/>
        </authorList>
    </citation>
    <scope>NUCLEOTIDE SEQUENCE [LARGE SCALE GENOMIC DNA]</scope>
    <source>
        <strain evidence="9">cv. Finnish</strain>
    </source>
</reference>
<proteinExistence type="inferred from homology"/>
<evidence type="ECO:0000256" key="1">
    <source>
        <dbReference type="ARBA" id="ARBA00008777"/>
    </source>
</evidence>
<dbReference type="NCBIfam" id="TIGR00059">
    <property type="entry name" value="L17"/>
    <property type="match status" value="1"/>
</dbReference>
<dbReference type="Gene3D" id="3.90.1030.10">
    <property type="entry name" value="Ribosomal protein L17"/>
    <property type="match status" value="1"/>
</dbReference>
<evidence type="ECO:0000256" key="7">
    <source>
        <dbReference type="RuleBase" id="RU000660"/>
    </source>
</evidence>
<dbReference type="HAMAP" id="MF_01368">
    <property type="entry name" value="Ribosomal_bL17"/>
    <property type="match status" value="1"/>
</dbReference>
<dbReference type="PANTHER" id="PTHR14413:SF16">
    <property type="entry name" value="LARGE RIBOSOMAL SUBUNIT PROTEIN BL17M"/>
    <property type="match status" value="1"/>
</dbReference>
<comment type="similarity">
    <text evidence="1 7">Belongs to the bacterial ribosomal protein bL17 family.</text>
</comment>
<keyword evidence="9" id="KW-1185">Reference proteome</keyword>
<dbReference type="PANTHER" id="PTHR14413">
    <property type="entry name" value="RIBOSOMAL PROTEIN L17"/>
    <property type="match status" value="1"/>
</dbReference>
<evidence type="ECO:0000256" key="5">
    <source>
        <dbReference type="ARBA" id="ARBA00077677"/>
    </source>
</evidence>